<evidence type="ECO:0000256" key="5">
    <source>
        <dbReference type="ARBA" id="ARBA00046874"/>
    </source>
</evidence>
<feature type="domain" description="Septum site-determining protein MinC N-terminal" evidence="8">
    <location>
        <begin position="9"/>
        <end position="86"/>
    </location>
</feature>
<dbReference type="Proteomes" id="UP000234748">
    <property type="component" value="Unassembled WGS sequence"/>
</dbReference>
<dbReference type="HAMAP" id="MF_00267">
    <property type="entry name" value="MinC"/>
    <property type="match status" value="1"/>
</dbReference>
<evidence type="ECO:0000256" key="6">
    <source>
        <dbReference type="HAMAP-Rule" id="MF_00267"/>
    </source>
</evidence>
<dbReference type="OrthoDB" id="9790810at2"/>
<evidence type="ECO:0000313" key="9">
    <source>
        <dbReference type="EMBL" id="PLT30141.1"/>
    </source>
</evidence>
<gene>
    <name evidence="6" type="primary">minC</name>
    <name evidence="9" type="ORF">CUU66_08845</name>
</gene>
<keyword evidence="4 6" id="KW-0131">Cell cycle</keyword>
<dbReference type="InterPro" id="IPR055219">
    <property type="entry name" value="MinC_N_1"/>
</dbReference>
<dbReference type="PANTHER" id="PTHR34108:SF1">
    <property type="entry name" value="SEPTUM SITE-DETERMINING PROTEIN MINC"/>
    <property type="match status" value="1"/>
</dbReference>
<evidence type="ECO:0000256" key="4">
    <source>
        <dbReference type="ARBA" id="ARBA00023306"/>
    </source>
</evidence>
<comment type="caution">
    <text evidence="9">The sequence shown here is derived from an EMBL/GenBank/DDBJ whole genome shotgun (WGS) entry which is preliminary data.</text>
</comment>
<dbReference type="SUPFAM" id="SSF63848">
    <property type="entry name" value="Cell-division inhibitor MinC, C-terminal domain"/>
    <property type="match status" value="1"/>
</dbReference>
<dbReference type="Pfam" id="PF03775">
    <property type="entry name" value="MinC_C"/>
    <property type="match status" value="1"/>
</dbReference>
<evidence type="ECO:0000259" key="7">
    <source>
        <dbReference type="Pfam" id="PF03775"/>
    </source>
</evidence>
<dbReference type="InterPro" id="IPR016098">
    <property type="entry name" value="CAP/MinC_C"/>
</dbReference>
<dbReference type="EMBL" id="PGUY01000027">
    <property type="protein sequence ID" value="PLT30141.1"/>
    <property type="molecule type" value="Genomic_DNA"/>
</dbReference>
<accession>A0A2N5M713</accession>
<dbReference type="AlphaFoldDB" id="A0A2N5M713"/>
<dbReference type="Gene3D" id="2.160.20.70">
    <property type="match status" value="1"/>
</dbReference>
<evidence type="ECO:0000256" key="2">
    <source>
        <dbReference type="ARBA" id="ARBA00022618"/>
    </source>
</evidence>
<dbReference type="GO" id="GO:1901891">
    <property type="term" value="P:regulation of cell septum assembly"/>
    <property type="evidence" value="ECO:0007669"/>
    <property type="project" value="InterPro"/>
</dbReference>
<organism evidence="9 10">
    <name type="scientific">Peribacillus deserti</name>
    <dbReference type="NCBI Taxonomy" id="673318"/>
    <lineage>
        <taxon>Bacteria</taxon>
        <taxon>Bacillati</taxon>
        <taxon>Bacillota</taxon>
        <taxon>Bacilli</taxon>
        <taxon>Bacillales</taxon>
        <taxon>Bacillaceae</taxon>
        <taxon>Peribacillus</taxon>
    </lineage>
</organism>
<feature type="domain" description="Septum formation inhibitor MinC C-terminal" evidence="7">
    <location>
        <begin position="111"/>
        <end position="206"/>
    </location>
</feature>
<name>A0A2N5M713_9BACI</name>
<dbReference type="InterPro" id="IPR036145">
    <property type="entry name" value="MinC_C_sf"/>
</dbReference>
<dbReference type="NCBIfam" id="TIGR01222">
    <property type="entry name" value="minC"/>
    <property type="match status" value="1"/>
</dbReference>
<evidence type="ECO:0000259" key="8">
    <source>
        <dbReference type="Pfam" id="PF22642"/>
    </source>
</evidence>
<dbReference type="Pfam" id="PF22642">
    <property type="entry name" value="MinC_N_1"/>
    <property type="match status" value="1"/>
</dbReference>
<comment type="similarity">
    <text evidence="1 6">Belongs to the MinC family.</text>
</comment>
<sequence length="226" mass="25033">MSNKLLQNVIIKGTKQGLTLHLDDSCSFQMLMQELDAKLSANIRTQENSPLIKVRVHTGNRYVDEKQEAELKELILKKKIFQIEEIKSNVITLEEAKRMKEESEMTSVCAIIRSGQVIEVPGDLLLIGDVNPGGQVSAGGSIFVLGTLKGIAHAGKHGKLEAVVTASVLKPSLLKIGDIINPTPENFMQEAHEMECAYVEDGQIIIDKLQVLKRKRPHLHKFEGGF</sequence>
<proteinExistence type="inferred from homology"/>
<keyword evidence="3 6" id="KW-0717">Septation</keyword>
<dbReference type="RefSeq" id="WP_101641325.1">
    <property type="nucleotide sequence ID" value="NZ_PGUY01000027.1"/>
</dbReference>
<dbReference type="InterPro" id="IPR013033">
    <property type="entry name" value="MinC"/>
</dbReference>
<keyword evidence="10" id="KW-1185">Reference proteome</keyword>
<keyword evidence="2 6" id="KW-0132">Cell division</keyword>
<evidence type="ECO:0000313" key="10">
    <source>
        <dbReference type="Proteomes" id="UP000234748"/>
    </source>
</evidence>
<evidence type="ECO:0000256" key="1">
    <source>
        <dbReference type="ARBA" id="ARBA00006291"/>
    </source>
</evidence>
<reference evidence="9 10" key="1">
    <citation type="submission" date="2017-11" db="EMBL/GenBank/DDBJ databases">
        <title>Comparitive Functional Genomics of Dry Heat Resistant strains isolated from the Viking Spacecraft.</title>
        <authorList>
            <person name="Seuylemezian A."/>
            <person name="Cooper K."/>
            <person name="Vaishampayan P."/>
        </authorList>
    </citation>
    <scope>NUCLEOTIDE SEQUENCE [LARGE SCALE GENOMIC DNA]</scope>
    <source>
        <strain evidence="9 10">V1-29</strain>
    </source>
</reference>
<evidence type="ECO:0000256" key="3">
    <source>
        <dbReference type="ARBA" id="ARBA00023210"/>
    </source>
</evidence>
<dbReference type="Gene3D" id="3.30.160.540">
    <property type="match status" value="1"/>
</dbReference>
<comment type="subunit">
    <text evidence="5 6">Interacts with MinD and FtsZ.</text>
</comment>
<dbReference type="InterPro" id="IPR005526">
    <property type="entry name" value="Septum_form_inhib_MinC_C"/>
</dbReference>
<dbReference type="PANTHER" id="PTHR34108">
    <property type="entry name" value="SEPTUM SITE-DETERMINING PROTEIN MINC"/>
    <property type="match status" value="1"/>
</dbReference>
<dbReference type="GO" id="GO:0000902">
    <property type="term" value="P:cell morphogenesis"/>
    <property type="evidence" value="ECO:0007669"/>
    <property type="project" value="InterPro"/>
</dbReference>
<protein>
    <recommendedName>
        <fullName evidence="6">Probable septum site-determining protein MinC</fullName>
    </recommendedName>
</protein>
<dbReference type="GO" id="GO:0000917">
    <property type="term" value="P:division septum assembly"/>
    <property type="evidence" value="ECO:0007669"/>
    <property type="project" value="UniProtKB-KW"/>
</dbReference>
<comment type="function">
    <text evidence="6">Cell division inhibitor that blocks the formation of polar Z ring septums. Rapidly oscillates between the poles of the cell to destabilize FtsZ filaments that have formed before they mature into polar Z rings. Prevents FtsZ polymerization.</text>
</comment>